<reference evidence="1" key="1">
    <citation type="submission" date="2021-01" db="EMBL/GenBank/DDBJ databases">
        <title>Phytophthora aleatoria, a newly-described species from Pinus radiata is distinct from Phytophthora cactorum isolates based on comparative genomics.</title>
        <authorList>
            <person name="Mcdougal R."/>
            <person name="Panda P."/>
            <person name="Williams N."/>
            <person name="Studholme D.J."/>
        </authorList>
    </citation>
    <scope>NUCLEOTIDE SEQUENCE</scope>
    <source>
        <strain evidence="1">NZFS 3830</strain>
    </source>
</reference>
<dbReference type="AlphaFoldDB" id="A0A8T1TQ35"/>
<evidence type="ECO:0000313" key="1">
    <source>
        <dbReference type="EMBL" id="KAG6945038.1"/>
    </source>
</evidence>
<comment type="caution">
    <text evidence="1">The sequence shown here is derived from an EMBL/GenBank/DDBJ whole genome shotgun (WGS) entry which is preliminary data.</text>
</comment>
<accession>A0A8T1TQ35</accession>
<dbReference type="Proteomes" id="UP000688947">
    <property type="component" value="Unassembled WGS sequence"/>
</dbReference>
<dbReference type="OrthoDB" id="90830at2759"/>
<gene>
    <name evidence="1" type="ORF">JG687_00017522</name>
</gene>
<dbReference type="VEuPathDB" id="FungiDB:PC110_g3686"/>
<dbReference type="EMBL" id="JAENGZ010002059">
    <property type="protein sequence ID" value="KAG6945038.1"/>
    <property type="molecule type" value="Genomic_DNA"/>
</dbReference>
<sequence>MNSQRGLQETNNAYCVKELAHLEELRDAMTEALGDLPDNSDSPVVLDGKVQPHQTATMDNPIDLRHRFKADTFTR</sequence>
<proteinExistence type="predicted"/>
<organism evidence="1 2">
    <name type="scientific">Phytophthora cactorum</name>
    <dbReference type="NCBI Taxonomy" id="29920"/>
    <lineage>
        <taxon>Eukaryota</taxon>
        <taxon>Sar</taxon>
        <taxon>Stramenopiles</taxon>
        <taxon>Oomycota</taxon>
        <taxon>Peronosporomycetes</taxon>
        <taxon>Peronosporales</taxon>
        <taxon>Peronosporaceae</taxon>
        <taxon>Phytophthora</taxon>
    </lineage>
</organism>
<protein>
    <submittedName>
        <fullName evidence="1">Uncharacterized protein</fullName>
    </submittedName>
</protein>
<evidence type="ECO:0000313" key="2">
    <source>
        <dbReference type="Proteomes" id="UP000688947"/>
    </source>
</evidence>
<name>A0A8T1TQ35_9STRA</name>